<organism evidence="1 2">
    <name type="scientific">Hyalomma asiaticum</name>
    <name type="common">Tick</name>
    <dbReference type="NCBI Taxonomy" id="266040"/>
    <lineage>
        <taxon>Eukaryota</taxon>
        <taxon>Metazoa</taxon>
        <taxon>Ecdysozoa</taxon>
        <taxon>Arthropoda</taxon>
        <taxon>Chelicerata</taxon>
        <taxon>Arachnida</taxon>
        <taxon>Acari</taxon>
        <taxon>Parasitiformes</taxon>
        <taxon>Ixodida</taxon>
        <taxon>Ixodoidea</taxon>
        <taxon>Ixodidae</taxon>
        <taxon>Hyalomminae</taxon>
        <taxon>Hyalomma</taxon>
    </lineage>
</organism>
<reference evidence="1" key="1">
    <citation type="submission" date="2020-05" db="EMBL/GenBank/DDBJ databases">
        <title>Large-scale comparative analyses of tick genomes elucidate their genetic diversity and vector capacities.</title>
        <authorList>
            <person name="Jia N."/>
            <person name="Wang J."/>
            <person name="Shi W."/>
            <person name="Du L."/>
            <person name="Sun Y."/>
            <person name="Zhan W."/>
            <person name="Jiang J."/>
            <person name="Wang Q."/>
            <person name="Zhang B."/>
            <person name="Ji P."/>
            <person name="Sakyi L.B."/>
            <person name="Cui X."/>
            <person name="Yuan T."/>
            <person name="Jiang B."/>
            <person name="Yang W."/>
            <person name="Lam T.T.-Y."/>
            <person name="Chang Q."/>
            <person name="Ding S."/>
            <person name="Wang X."/>
            <person name="Zhu J."/>
            <person name="Ruan X."/>
            <person name="Zhao L."/>
            <person name="Wei J."/>
            <person name="Que T."/>
            <person name="Du C."/>
            <person name="Cheng J."/>
            <person name="Dai P."/>
            <person name="Han X."/>
            <person name="Huang E."/>
            <person name="Gao Y."/>
            <person name="Liu J."/>
            <person name="Shao H."/>
            <person name="Ye R."/>
            <person name="Li L."/>
            <person name="Wei W."/>
            <person name="Wang X."/>
            <person name="Wang C."/>
            <person name="Yang T."/>
            <person name="Huo Q."/>
            <person name="Li W."/>
            <person name="Guo W."/>
            <person name="Chen H."/>
            <person name="Zhou L."/>
            <person name="Ni X."/>
            <person name="Tian J."/>
            <person name="Zhou Y."/>
            <person name="Sheng Y."/>
            <person name="Liu T."/>
            <person name="Pan Y."/>
            <person name="Xia L."/>
            <person name="Li J."/>
            <person name="Zhao F."/>
            <person name="Cao W."/>
        </authorList>
    </citation>
    <scope>NUCLEOTIDE SEQUENCE</scope>
    <source>
        <strain evidence="1">Hyas-2018</strain>
    </source>
</reference>
<accession>A0ACB7TND2</accession>
<keyword evidence="2" id="KW-1185">Reference proteome</keyword>
<dbReference type="Proteomes" id="UP000821845">
    <property type="component" value="Chromosome 1"/>
</dbReference>
<protein>
    <submittedName>
        <fullName evidence="1">Uncharacterized protein</fullName>
    </submittedName>
</protein>
<proteinExistence type="predicted"/>
<evidence type="ECO:0000313" key="1">
    <source>
        <dbReference type="EMBL" id="KAH6947654.1"/>
    </source>
</evidence>
<dbReference type="EMBL" id="CM023481">
    <property type="protein sequence ID" value="KAH6947654.1"/>
    <property type="molecule type" value="Genomic_DNA"/>
</dbReference>
<evidence type="ECO:0000313" key="2">
    <source>
        <dbReference type="Proteomes" id="UP000821845"/>
    </source>
</evidence>
<name>A0ACB7TND2_HYAAI</name>
<sequence length="161" mass="17242">MSSLSLFGGRVTYRVGVEAGHRTGRAGAAGVVGTSCAEAALPCIAGRGTARTPPAQLVYLYAALSISANPPQSMAPSRASPRLRCRRGPWRPWAGCCVCSVSRQKVEKKEQGAKGYRGPMRRNEERKRTGGQEREERTTVFGEPFSSMLGRAIFSVDGPPS</sequence>
<comment type="caution">
    <text evidence="1">The sequence shown here is derived from an EMBL/GenBank/DDBJ whole genome shotgun (WGS) entry which is preliminary data.</text>
</comment>
<gene>
    <name evidence="1" type="ORF">HPB50_020546</name>
</gene>